<evidence type="ECO:0000313" key="4">
    <source>
        <dbReference type="Proteomes" id="UP001302949"/>
    </source>
</evidence>
<dbReference type="Gene3D" id="2.40.30.170">
    <property type="match status" value="1"/>
</dbReference>
<dbReference type="RefSeq" id="WP_323296404.1">
    <property type="nucleotide sequence ID" value="NZ_JAYFUM010000009.1"/>
</dbReference>
<evidence type="ECO:0000256" key="1">
    <source>
        <dbReference type="SAM" id="Coils"/>
    </source>
</evidence>
<accession>A0ABU5Q8S8</accession>
<organism evidence="3 4">
    <name type="scientific">Arcicella rigui</name>
    <dbReference type="NCBI Taxonomy" id="797020"/>
    <lineage>
        <taxon>Bacteria</taxon>
        <taxon>Pseudomonadati</taxon>
        <taxon>Bacteroidota</taxon>
        <taxon>Cytophagia</taxon>
        <taxon>Cytophagales</taxon>
        <taxon>Flectobacillaceae</taxon>
        <taxon>Arcicella</taxon>
    </lineage>
</organism>
<comment type="caution">
    <text evidence="3">The sequence shown here is derived from an EMBL/GenBank/DDBJ whole genome shotgun (WGS) entry which is preliminary data.</text>
</comment>
<dbReference type="Proteomes" id="UP001302949">
    <property type="component" value="Unassembled WGS sequence"/>
</dbReference>
<dbReference type="SUPFAM" id="SSF111369">
    <property type="entry name" value="HlyD-like secretion proteins"/>
    <property type="match status" value="1"/>
</dbReference>
<evidence type="ECO:0000313" key="3">
    <source>
        <dbReference type="EMBL" id="MEA5139241.1"/>
    </source>
</evidence>
<dbReference type="EMBL" id="JAYFUM010000009">
    <property type="protein sequence ID" value="MEA5139241.1"/>
    <property type="molecule type" value="Genomic_DNA"/>
</dbReference>
<dbReference type="Gene3D" id="2.40.50.100">
    <property type="match status" value="1"/>
</dbReference>
<keyword evidence="2" id="KW-0732">Signal</keyword>
<feature type="chain" id="PRO_5045529829" evidence="2">
    <location>
        <begin position="18"/>
        <end position="360"/>
    </location>
</feature>
<feature type="coiled-coil region" evidence="1">
    <location>
        <begin position="107"/>
        <end position="165"/>
    </location>
</feature>
<proteinExistence type="predicted"/>
<protein>
    <submittedName>
        <fullName evidence="3">HlyD family efflux transporter periplasmic adaptor subunit</fullName>
    </submittedName>
</protein>
<reference evidence="3 4" key="1">
    <citation type="submission" date="2023-12" db="EMBL/GenBank/DDBJ databases">
        <title>Novel species of the genus Arcicella isolated from rivers.</title>
        <authorList>
            <person name="Lu H."/>
        </authorList>
    </citation>
    <scope>NUCLEOTIDE SEQUENCE [LARGE SCALE GENOMIC DNA]</scope>
    <source>
        <strain evidence="3 4">KCTC 23307</strain>
    </source>
</reference>
<feature type="signal peptide" evidence="2">
    <location>
        <begin position="1"/>
        <end position="17"/>
    </location>
</feature>
<gene>
    <name evidence="3" type="ORF">VB248_08850</name>
</gene>
<name>A0ABU5Q8S8_9BACT</name>
<evidence type="ECO:0000256" key="2">
    <source>
        <dbReference type="SAM" id="SignalP"/>
    </source>
</evidence>
<dbReference type="PANTHER" id="PTHR30469:SF15">
    <property type="entry name" value="HLYD FAMILY OF SECRETION PROTEINS"/>
    <property type="match status" value="1"/>
</dbReference>
<keyword evidence="4" id="KW-1185">Reference proteome</keyword>
<dbReference type="PROSITE" id="PS51257">
    <property type="entry name" value="PROKAR_LIPOPROTEIN"/>
    <property type="match status" value="1"/>
</dbReference>
<sequence length="360" mass="40712">MKIKYLLVILSITFLTACEGVESTFPARKNILNAVFASGSIEAEDEYIVSSMTDAFIDASFFKEGDSVRKNQVLFKLNKETSDIQLENSKLILEDALAKSKPNSPQITQLNIQIEQAKAQVSLDKKNLERYKTLVLSKAVSQVDYERMKLQFELSEHNLALLEKNKAEALIALSLNVDNAQNQVKLQSSNNREYLIKADYDSQVLKVFKNEGELVRRGESLMKLASGNYIIKLLISEDDIHKVKLNQKLMVSLNTLRENTFEAIITKLHPAFDTQQQSFIVEAKFTQKPEFLLVGTQLQANIVVGQKNNALVIPNTYVLPNNKILVDKEKELPVKTGLRSGEWVEILSGINESTQIYKRK</sequence>
<keyword evidence="1" id="KW-0175">Coiled coil</keyword>
<dbReference type="Gene3D" id="1.10.287.470">
    <property type="entry name" value="Helix hairpin bin"/>
    <property type="match status" value="1"/>
</dbReference>
<dbReference type="PANTHER" id="PTHR30469">
    <property type="entry name" value="MULTIDRUG RESISTANCE PROTEIN MDTA"/>
    <property type="match status" value="1"/>
</dbReference>